<protein>
    <recommendedName>
        <fullName evidence="1">DUF5069 domain-containing protein</fullName>
    </recommendedName>
</protein>
<sequence>NRCLMYTTNWITSTNTFTTNTTITDMKAGRVTSLIGILIVMDASNIHISSSSTTITTHGHDFASPTNDTHIHMTDPSKGNSMAPDIAAPDLTQRPPRSPRVKLGGLVLLPRMLDKGRATLVGKNGDYYYDCPMDKRLLAFIGIDAESVKQQLATGKGDGEMLEWIQGNCETPREPWEIDQWSAYHAVRAPGDCETRGYFDGLIPESAKEREDITSWFDVLDVDDHVSFGGKA</sequence>
<evidence type="ECO:0000259" key="1">
    <source>
        <dbReference type="Pfam" id="PF16798"/>
    </source>
</evidence>
<accession>A0A382P010</accession>
<dbReference type="Pfam" id="PF16798">
    <property type="entry name" value="DUF5069"/>
    <property type="match status" value="1"/>
</dbReference>
<name>A0A382P010_9ZZZZ</name>
<evidence type="ECO:0000313" key="2">
    <source>
        <dbReference type="EMBL" id="SVC66087.1"/>
    </source>
</evidence>
<organism evidence="2">
    <name type="scientific">marine metagenome</name>
    <dbReference type="NCBI Taxonomy" id="408172"/>
    <lineage>
        <taxon>unclassified sequences</taxon>
        <taxon>metagenomes</taxon>
        <taxon>ecological metagenomes</taxon>
    </lineage>
</organism>
<dbReference type="EMBL" id="UINC01103588">
    <property type="protein sequence ID" value="SVC66087.1"/>
    <property type="molecule type" value="Genomic_DNA"/>
</dbReference>
<feature type="non-terminal residue" evidence="2">
    <location>
        <position position="1"/>
    </location>
</feature>
<dbReference type="InterPro" id="IPR031849">
    <property type="entry name" value="DUF5069"/>
</dbReference>
<proteinExistence type="predicted"/>
<feature type="domain" description="DUF5069" evidence="1">
    <location>
        <begin position="94"/>
        <end position="225"/>
    </location>
</feature>
<dbReference type="AlphaFoldDB" id="A0A382P010"/>
<gene>
    <name evidence="2" type="ORF">METZ01_LOCUS318941</name>
</gene>
<reference evidence="2" key="1">
    <citation type="submission" date="2018-05" db="EMBL/GenBank/DDBJ databases">
        <authorList>
            <person name="Lanie J.A."/>
            <person name="Ng W.-L."/>
            <person name="Kazmierczak K.M."/>
            <person name="Andrzejewski T.M."/>
            <person name="Davidsen T.M."/>
            <person name="Wayne K.J."/>
            <person name="Tettelin H."/>
            <person name="Glass J.I."/>
            <person name="Rusch D."/>
            <person name="Podicherti R."/>
            <person name="Tsui H.-C.T."/>
            <person name="Winkler M.E."/>
        </authorList>
    </citation>
    <scope>NUCLEOTIDE SEQUENCE</scope>
</reference>